<gene>
    <name evidence="2" type="ORF">VW35_01210</name>
</gene>
<dbReference type="Pfam" id="PF01869">
    <property type="entry name" value="BcrAD_BadFG"/>
    <property type="match status" value="1"/>
</dbReference>
<evidence type="ECO:0000313" key="2">
    <source>
        <dbReference type="EMBL" id="KKB80849.1"/>
    </source>
</evidence>
<accession>A0A0F5LF69</accession>
<evidence type="ECO:0000313" key="3">
    <source>
        <dbReference type="Proteomes" id="UP000033514"/>
    </source>
</evidence>
<dbReference type="Gene3D" id="3.30.420.40">
    <property type="match status" value="2"/>
</dbReference>
<feature type="domain" description="ATPase BadF/BadG/BcrA/BcrD type" evidence="1">
    <location>
        <begin position="6"/>
        <end position="270"/>
    </location>
</feature>
<reference evidence="2 3" key="1">
    <citation type="submission" date="2015-03" db="EMBL/GenBank/DDBJ databases">
        <authorList>
            <person name="Hassan Y.I."/>
            <person name="Lepp D."/>
            <person name="Zhou T."/>
        </authorList>
    </citation>
    <scope>NUCLEOTIDE SEQUENCE [LARGE SCALE GENOMIC DNA]</scope>
    <source>
        <strain evidence="2 3">GH2-10</strain>
    </source>
</reference>
<dbReference type="EMBL" id="LAJG01000005">
    <property type="protein sequence ID" value="KKB80849.1"/>
    <property type="molecule type" value="Genomic_DNA"/>
</dbReference>
<dbReference type="InterPro" id="IPR002731">
    <property type="entry name" value="ATPase_BadF"/>
</dbReference>
<dbReference type="SUPFAM" id="SSF53067">
    <property type="entry name" value="Actin-like ATPase domain"/>
    <property type="match status" value="1"/>
</dbReference>
<proteinExistence type="predicted"/>
<organism evidence="2 3">
    <name type="scientific">Devosia soli</name>
    <dbReference type="NCBI Taxonomy" id="361041"/>
    <lineage>
        <taxon>Bacteria</taxon>
        <taxon>Pseudomonadati</taxon>
        <taxon>Pseudomonadota</taxon>
        <taxon>Alphaproteobacteria</taxon>
        <taxon>Hyphomicrobiales</taxon>
        <taxon>Devosiaceae</taxon>
        <taxon>Devosia</taxon>
    </lineage>
</organism>
<dbReference type="InterPro" id="IPR052519">
    <property type="entry name" value="Euk-type_GlcNAc_Kinase"/>
</dbReference>
<dbReference type="OrthoDB" id="63487at2"/>
<dbReference type="AlphaFoldDB" id="A0A0F5LF69"/>
<protein>
    <recommendedName>
        <fullName evidence="1">ATPase BadF/BadG/BcrA/BcrD type domain-containing protein</fullName>
    </recommendedName>
</protein>
<dbReference type="InterPro" id="IPR043129">
    <property type="entry name" value="ATPase_NBD"/>
</dbReference>
<keyword evidence="3" id="KW-1185">Reference proteome</keyword>
<comment type="caution">
    <text evidence="2">The sequence shown here is derived from an EMBL/GenBank/DDBJ whole genome shotgun (WGS) entry which is preliminary data.</text>
</comment>
<dbReference type="RefSeq" id="WP_046141202.1">
    <property type="nucleotide sequence ID" value="NZ_LAJG01000005.1"/>
</dbReference>
<dbReference type="PATRIC" id="fig|361041.3.peg.3630"/>
<dbReference type="PANTHER" id="PTHR43190:SF3">
    <property type="entry name" value="N-ACETYL-D-GLUCOSAMINE KINASE"/>
    <property type="match status" value="1"/>
</dbReference>
<dbReference type="Proteomes" id="UP000033514">
    <property type="component" value="Unassembled WGS sequence"/>
</dbReference>
<evidence type="ECO:0000259" key="1">
    <source>
        <dbReference type="Pfam" id="PF01869"/>
    </source>
</evidence>
<dbReference type="PANTHER" id="PTHR43190">
    <property type="entry name" value="N-ACETYL-D-GLUCOSAMINE KINASE"/>
    <property type="match status" value="1"/>
</dbReference>
<name>A0A0F5LF69_9HYPH</name>
<sequence>MTAIHLGIDVGGTASRWVACNDAGIIVARGSTSGATGHLFNPAEKDRLKLSLANIGHNLLAQDLVPKTVTTGLTGFGSVVANTLLDLLGDAYAVSRADCITVDDMTLAYASIFAPGEGHLISSGTGSIGLHIGHGDTYVRVGGRGILIDDAGSGSWIALKALDTLFRHLDHNGSIDGVSILADELSKMLGGIDWHVVREFVYGGDRGRIGTLSTAVGKAADRGDPTAASILEDAGRELVRMAEALTNRVGPKPVGFIGGVLMLSRIRPAIEAALPGKDLRFPQTDAALAAAQMQTGQKEDWLAVLKNNRGLK</sequence>
<dbReference type="STRING" id="361041.VW35_01210"/>